<keyword evidence="3" id="KW-0479">Metal-binding</keyword>
<evidence type="ECO:0000256" key="5">
    <source>
        <dbReference type="ARBA" id="ARBA00022833"/>
    </source>
</evidence>
<evidence type="ECO:0000313" key="11">
    <source>
        <dbReference type="Proteomes" id="UP000262379"/>
    </source>
</evidence>
<dbReference type="AlphaFoldDB" id="A0A371XFL1"/>
<protein>
    <submittedName>
        <fullName evidence="10">M23 family peptidase</fullName>
    </submittedName>
</protein>
<evidence type="ECO:0000313" key="10">
    <source>
        <dbReference type="EMBL" id="RFC67973.1"/>
    </source>
</evidence>
<dbReference type="Gene3D" id="3.10.450.350">
    <property type="match status" value="1"/>
</dbReference>
<evidence type="ECO:0000256" key="3">
    <source>
        <dbReference type="ARBA" id="ARBA00022723"/>
    </source>
</evidence>
<keyword evidence="2" id="KW-0645">Protease</keyword>
<dbReference type="Gene3D" id="2.70.70.10">
    <property type="entry name" value="Glucose Permease (Domain IIA)"/>
    <property type="match status" value="1"/>
</dbReference>
<dbReference type="GO" id="GO:0006508">
    <property type="term" value="P:proteolysis"/>
    <property type="evidence" value="ECO:0007669"/>
    <property type="project" value="UniProtKB-KW"/>
</dbReference>
<dbReference type="GO" id="GO:0004222">
    <property type="term" value="F:metalloendopeptidase activity"/>
    <property type="evidence" value="ECO:0007669"/>
    <property type="project" value="TreeGrafter"/>
</dbReference>
<accession>A0A371XFL1</accession>
<feature type="transmembrane region" description="Helical" evidence="8">
    <location>
        <begin position="35"/>
        <end position="58"/>
    </location>
</feature>
<dbReference type="PANTHER" id="PTHR21666">
    <property type="entry name" value="PEPTIDASE-RELATED"/>
    <property type="match status" value="1"/>
</dbReference>
<evidence type="ECO:0000256" key="7">
    <source>
        <dbReference type="SAM" id="MobiDB-lite"/>
    </source>
</evidence>
<dbReference type="PANTHER" id="PTHR21666:SF288">
    <property type="entry name" value="CELL DIVISION PROTEIN YTFB"/>
    <property type="match status" value="1"/>
</dbReference>
<dbReference type="GO" id="GO:0046872">
    <property type="term" value="F:metal ion binding"/>
    <property type="evidence" value="ECO:0007669"/>
    <property type="project" value="UniProtKB-KW"/>
</dbReference>
<sequence length="653" mass="70070">MQDTDQSIAELGDEPPLLADGQSGPPDRREVSARWLSGTFLTGITSSVLMGVALLAALDGRVLIATPPEIADLMGLRKSGESGEEAKEERVIASRQIARAKDKRRIEVSVASKVGDREVVRAMPLMEINMALAASYKNERDYPPFDPLMVFAEPGSKPELPAAGQIYAAKVESEMVLKTVPFPVETADFDENTALSADEVEQVVRTTGAILTDGDVQVASLHSVDPERFGDSFETQTLTASYGFKITPENVSVAPKEGAEDDISYAEDIIPVTGEITIQDALKGASYIGPDADAAAARLNELLHSPTLKEGQVLRVGLELHGDTPKIVRASLYASAGATSSILCVALNDQKQFVPAEDPDPSPALLAAFDDSPPAIASGTLPTIYDAINRAAGSYGISRTATNALLRMFASDVDFQSRVSASDKMELLFSEPDDDDQVTDDSQLLYVAATFGGQMRTLYRFQSPDGSVDYFDKDGRNNKQFLLRTAVPNGRFTSGFGARRHPVLGYTRMHTGVDWAAPTGTPILATGNGVVEKAGWAGAYGRQTIIRHSNGYETSYNHQSGIAQGIKPGARVRQGQIIGYVGSTGLVTGAHLHYELIVNGAKVDPMRVRLPAGKTLKSEELTAFKRERDRIDEIMKENDSGALKVASTKGSDS</sequence>
<keyword evidence="6" id="KW-0482">Metalloprotease</keyword>
<dbReference type="CDD" id="cd12797">
    <property type="entry name" value="M23_peptidase"/>
    <property type="match status" value="1"/>
</dbReference>
<comment type="cofactor">
    <cofactor evidence="1">
        <name>Zn(2+)</name>
        <dbReference type="ChEBI" id="CHEBI:29105"/>
    </cofactor>
</comment>
<evidence type="ECO:0000259" key="9">
    <source>
        <dbReference type="Pfam" id="PF01551"/>
    </source>
</evidence>
<dbReference type="Proteomes" id="UP000262379">
    <property type="component" value="Unassembled WGS sequence"/>
</dbReference>
<keyword evidence="8" id="KW-1133">Transmembrane helix</keyword>
<dbReference type="SUPFAM" id="SSF51261">
    <property type="entry name" value="Duplicated hybrid motif"/>
    <property type="match status" value="1"/>
</dbReference>
<evidence type="ECO:0000256" key="8">
    <source>
        <dbReference type="SAM" id="Phobius"/>
    </source>
</evidence>
<dbReference type="InterPro" id="IPR050570">
    <property type="entry name" value="Cell_wall_metabolism_enzyme"/>
</dbReference>
<dbReference type="InterPro" id="IPR016047">
    <property type="entry name" value="M23ase_b-sheet_dom"/>
</dbReference>
<evidence type="ECO:0000256" key="1">
    <source>
        <dbReference type="ARBA" id="ARBA00001947"/>
    </source>
</evidence>
<dbReference type="Pfam" id="PF01551">
    <property type="entry name" value="Peptidase_M23"/>
    <property type="match status" value="1"/>
</dbReference>
<name>A0A371XFL1_9HYPH</name>
<keyword evidence="5" id="KW-0862">Zinc</keyword>
<evidence type="ECO:0000256" key="2">
    <source>
        <dbReference type="ARBA" id="ARBA00022670"/>
    </source>
</evidence>
<evidence type="ECO:0000256" key="6">
    <source>
        <dbReference type="ARBA" id="ARBA00023049"/>
    </source>
</evidence>
<dbReference type="RefSeq" id="WP_116623809.1">
    <property type="nucleotide sequence ID" value="NZ_QURN01000006.1"/>
</dbReference>
<dbReference type="InterPro" id="IPR011055">
    <property type="entry name" value="Dup_hybrid_motif"/>
</dbReference>
<keyword evidence="11" id="KW-1185">Reference proteome</keyword>
<comment type="caution">
    <text evidence="10">The sequence shown here is derived from an EMBL/GenBank/DDBJ whole genome shotgun (WGS) entry which is preliminary data.</text>
</comment>
<keyword evidence="8" id="KW-0472">Membrane</keyword>
<feature type="domain" description="M23ase beta-sheet core" evidence="9">
    <location>
        <begin position="508"/>
        <end position="605"/>
    </location>
</feature>
<proteinExistence type="predicted"/>
<keyword evidence="4" id="KW-0378">Hydrolase</keyword>
<gene>
    <name evidence="10" type="ORF">DY251_10405</name>
</gene>
<evidence type="ECO:0000256" key="4">
    <source>
        <dbReference type="ARBA" id="ARBA00022801"/>
    </source>
</evidence>
<dbReference type="EMBL" id="QURN01000006">
    <property type="protein sequence ID" value="RFC67973.1"/>
    <property type="molecule type" value="Genomic_DNA"/>
</dbReference>
<feature type="region of interest" description="Disordered" evidence="7">
    <location>
        <begin position="1"/>
        <end position="30"/>
    </location>
</feature>
<organism evidence="10 11">
    <name type="scientific">Mesorhizobium denitrificans</name>
    <dbReference type="NCBI Taxonomy" id="2294114"/>
    <lineage>
        <taxon>Bacteria</taxon>
        <taxon>Pseudomonadati</taxon>
        <taxon>Pseudomonadota</taxon>
        <taxon>Alphaproteobacteria</taxon>
        <taxon>Hyphomicrobiales</taxon>
        <taxon>Phyllobacteriaceae</taxon>
        <taxon>Mesorhizobium</taxon>
    </lineage>
</organism>
<reference evidence="11" key="1">
    <citation type="submission" date="2018-08" db="EMBL/GenBank/DDBJ databases">
        <authorList>
            <person name="Im W.T."/>
        </authorList>
    </citation>
    <scope>NUCLEOTIDE SEQUENCE [LARGE SCALE GENOMIC DNA]</scope>
    <source>
        <strain evidence="11">LA-28</strain>
    </source>
</reference>
<keyword evidence="8" id="KW-0812">Transmembrane</keyword>